<dbReference type="GO" id="GO:0032993">
    <property type="term" value="C:protein-DNA complex"/>
    <property type="evidence" value="ECO:0007669"/>
    <property type="project" value="TreeGrafter"/>
</dbReference>
<comment type="caution">
    <text evidence="10">The sequence shown here is derived from an EMBL/GenBank/DDBJ whole genome shotgun (WGS) entry which is preliminary data.</text>
</comment>
<keyword evidence="2" id="KW-0805">Transcription regulation</keyword>
<dbReference type="SUPFAM" id="SSF52172">
    <property type="entry name" value="CheY-like"/>
    <property type="match status" value="1"/>
</dbReference>
<gene>
    <name evidence="10" type="ORF">BRYFOR_06321</name>
</gene>
<dbReference type="SMART" id="SM00448">
    <property type="entry name" value="REC"/>
    <property type="match status" value="1"/>
</dbReference>
<evidence type="ECO:0000256" key="5">
    <source>
        <dbReference type="ARBA" id="ARBA00024867"/>
    </source>
</evidence>
<dbReference type="eggNOG" id="COG0745">
    <property type="taxonomic scope" value="Bacteria"/>
</dbReference>
<dbReference type="GO" id="GO:0006355">
    <property type="term" value="P:regulation of DNA-templated transcription"/>
    <property type="evidence" value="ECO:0007669"/>
    <property type="project" value="InterPro"/>
</dbReference>
<dbReference type="Pfam" id="PF00072">
    <property type="entry name" value="Response_reg"/>
    <property type="match status" value="1"/>
</dbReference>
<dbReference type="PROSITE" id="PS50110">
    <property type="entry name" value="RESPONSE_REGULATORY"/>
    <property type="match status" value="1"/>
</dbReference>
<evidence type="ECO:0000256" key="6">
    <source>
        <dbReference type="PROSITE-ProRule" id="PRU00169"/>
    </source>
</evidence>
<evidence type="ECO:0000256" key="7">
    <source>
        <dbReference type="PROSITE-ProRule" id="PRU01091"/>
    </source>
</evidence>
<dbReference type="Proteomes" id="UP000005561">
    <property type="component" value="Unassembled WGS sequence"/>
</dbReference>
<dbReference type="GO" id="GO:0000156">
    <property type="term" value="F:phosphorelay response regulator activity"/>
    <property type="evidence" value="ECO:0007669"/>
    <property type="project" value="TreeGrafter"/>
</dbReference>
<evidence type="ECO:0000256" key="1">
    <source>
        <dbReference type="ARBA" id="ARBA00018672"/>
    </source>
</evidence>
<evidence type="ECO:0000259" key="8">
    <source>
        <dbReference type="PROSITE" id="PS50110"/>
    </source>
</evidence>
<dbReference type="PANTHER" id="PTHR48111:SF43">
    <property type="entry name" value="STAGE 0 SPORULATION PROTEIN A HOMOLOG"/>
    <property type="match status" value="1"/>
</dbReference>
<evidence type="ECO:0000256" key="4">
    <source>
        <dbReference type="ARBA" id="ARBA00023163"/>
    </source>
</evidence>
<keyword evidence="3 7" id="KW-0238">DNA-binding</keyword>
<organism evidence="10 11">
    <name type="scientific">Marvinbryantia formatexigens DSM 14469</name>
    <dbReference type="NCBI Taxonomy" id="478749"/>
    <lineage>
        <taxon>Bacteria</taxon>
        <taxon>Bacillati</taxon>
        <taxon>Bacillota</taxon>
        <taxon>Clostridia</taxon>
        <taxon>Lachnospirales</taxon>
        <taxon>Lachnospiraceae</taxon>
        <taxon>Marvinbryantia</taxon>
    </lineage>
</organism>
<name>C6LCH4_9FIRM</name>
<feature type="modified residue" description="4-aspartylphosphate" evidence="6">
    <location>
        <position position="53"/>
    </location>
</feature>
<evidence type="ECO:0000256" key="2">
    <source>
        <dbReference type="ARBA" id="ARBA00023015"/>
    </source>
</evidence>
<feature type="DNA-binding region" description="OmpR/PhoB-type" evidence="7">
    <location>
        <begin position="127"/>
        <end position="224"/>
    </location>
</feature>
<reference evidence="10" key="1">
    <citation type="submission" date="2009-07" db="EMBL/GenBank/DDBJ databases">
        <authorList>
            <person name="Weinstock G."/>
            <person name="Sodergren E."/>
            <person name="Clifton S."/>
            <person name="Fulton L."/>
            <person name="Fulton B."/>
            <person name="Courtney L."/>
            <person name="Fronick C."/>
            <person name="Harrison M."/>
            <person name="Strong C."/>
            <person name="Farmer C."/>
            <person name="Delahaunty K."/>
            <person name="Markovic C."/>
            <person name="Hall O."/>
            <person name="Minx P."/>
            <person name="Tomlinson C."/>
            <person name="Mitreva M."/>
            <person name="Nelson J."/>
            <person name="Hou S."/>
            <person name="Wollam A."/>
            <person name="Pepin K.H."/>
            <person name="Johnson M."/>
            <person name="Bhonagiri V."/>
            <person name="Nash W.E."/>
            <person name="Warren W."/>
            <person name="Chinwalla A."/>
            <person name="Mardis E.R."/>
            <person name="Wilson R.K."/>
        </authorList>
    </citation>
    <scope>NUCLEOTIDE SEQUENCE [LARGE SCALE GENOMIC DNA]</scope>
    <source>
        <strain evidence="10">DSM 14469</strain>
    </source>
</reference>
<dbReference type="CDD" id="cd00383">
    <property type="entry name" value="trans_reg_C"/>
    <property type="match status" value="1"/>
</dbReference>
<evidence type="ECO:0000313" key="10">
    <source>
        <dbReference type="EMBL" id="EET61638.1"/>
    </source>
</evidence>
<dbReference type="Gene3D" id="1.10.10.10">
    <property type="entry name" value="Winged helix-like DNA-binding domain superfamily/Winged helix DNA-binding domain"/>
    <property type="match status" value="1"/>
</dbReference>
<dbReference type="InterPro" id="IPR001867">
    <property type="entry name" value="OmpR/PhoB-type_DNA-bd"/>
</dbReference>
<proteinExistence type="predicted"/>
<dbReference type="InterPro" id="IPR039420">
    <property type="entry name" value="WalR-like"/>
</dbReference>
<dbReference type="GO" id="GO:0000976">
    <property type="term" value="F:transcription cis-regulatory region binding"/>
    <property type="evidence" value="ECO:0007669"/>
    <property type="project" value="TreeGrafter"/>
</dbReference>
<dbReference type="PROSITE" id="PS51755">
    <property type="entry name" value="OMPR_PHOB"/>
    <property type="match status" value="1"/>
</dbReference>
<dbReference type="Pfam" id="PF00486">
    <property type="entry name" value="Trans_reg_C"/>
    <property type="match status" value="1"/>
</dbReference>
<dbReference type="InterPro" id="IPR036388">
    <property type="entry name" value="WH-like_DNA-bd_sf"/>
</dbReference>
<dbReference type="PANTHER" id="PTHR48111">
    <property type="entry name" value="REGULATOR OF RPOS"/>
    <property type="match status" value="1"/>
</dbReference>
<dbReference type="EMBL" id="ACCL02000005">
    <property type="protein sequence ID" value="EET61638.1"/>
    <property type="molecule type" value="Genomic_DNA"/>
</dbReference>
<feature type="domain" description="Response regulatory" evidence="8">
    <location>
        <begin position="4"/>
        <end position="117"/>
    </location>
</feature>
<dbReference type="InterPro" id="IPR011006">
    <property type="entry name" value="CheY-like_superfamily"/>
</dbReference>
<dbReference type="InterPro" id="IPR016032">
    <property type="entry name" value="Sig_transdc_resp-reg_C-effctor"/>
</dbReference>
<dbReference type="SMART" id="SM00862">
    <property type="entry name" value="Trans_reg_C"/>
    <property type="match status" value="1"/>
</dbReference>
<accession>C6LCH4</accession>
<evidence type="ECO:0000259" key="9">
    <source>
        <dbReference type="PROSITE" id="PS51755"/>
    </source>
</evidence>
<dbReference type="InterPro" id="IPR001789">
    <property type="entry name" value="Sig_transdc_resp-reg_receiver"/>
</dbReference>
<feature type="domain" description="OmpR/PhoB-type" evidence="9">
    <location>
        <begin position="127"/>
        <end position="224"/>
    </location>
</feature>
<evidence type="ECO:0000256" key="3">
    <source>
        <dbReference type="ARBA" id="ARBA00023125"/>
    </source>
</evidence>
<comment type="function">
    <text evidence="5">May play the central regulatory role in sporulation. It may be an element of the effector pathway responsible for the activation of sporulation genes in response to nutritional stress. Spo0A may act in concert with spo0H (a sigma factor) to control the expression of some genes that are critical to the sporulation process.</text>
</comment>
<evidence type="ECO:0000313" key="11">
    <source>
        <dbReference type="Proteomes" id="UP000005561"/>
    </source>
</evidence>
<dbReference type="SUPFAM" id="SSF46894">
    <property type="entry name" value="C-terminal effector domain of the bipartite response regulators"/>
    <property type="match status" value="1"/>
</dbReference>
<keyword evidence="4" id="KW-0804">Transcription</keyword>
<dbReference type="AlphaFoldDB" id="C6LCH4"/>
<dbReference type="Gene3D" id="3.40.50.2300">
    <property type="match status" value="1"/>
</dbReference>
<protein>
    <recommendedName>
        <fullName evidence="1">Stage 0 sporulation protein A homolog</fullName>
    </recommendedName>
</protein>
<keyword evidence="6" id="KW-0597">Phosphoprotein</keyword>
<dbReference type="STRING" id="168384.SAMN05660368_00133"/>
<sequence>MIYKILIVEDDRVIADKICEYLASFGYEAQVAKNFANITAEFSSFLPHLVLMDISLPYYNGYYWCSEIRKISKAPVIFISSASDDMNIIMAVNYGADDFLAKPFELTVLTAKIQAVLRRTYDFAGQTSILEHRGAVLNMDNTTLLYDDKVVELTKNEYRILRILMENKGRVVSRDTIMARLWETDSFIDDNTLTVNVTRLRKKLEQAGLYDYIVTKKGIGYLVE</sequence>
<keyword evidence="11" id="KW-1185">Reference proteome</keyword>
<dbReference type="GO" id="GO:0005829">
    <property type="term" value="C:cytosol"/>
    <property type="evidence" value="ECO:0007669"/>
    <property type="project" value="TreeGrafter"/>
</dbReference>